<feature type="compositionally biased region" description="Basic and acidic residues" evidence="1">
    <location>
        <begin position="14"/>
        <end position="23"/>
    </location>
</feature>
<gene>
    <name evidence="2" type="ORF">GCM10010521_02440</name>
</gene>
<accession>A0ABP6MMH6</accession>
<evidence type="ECO:0000313" key="3">
    <source>
        <dbReference type="Proteomes" id="UP001500893"/>
    </source>
</evidence>
<name>A0ABP6MMH6_9ACTN</name>
<evidence type="ECO:0000256" key="1">
    <source>
        <dbReference type="SAM" id="MobiDB-lite"/>
    </source>
</evidence>
<dbReference type="RefSeq" id="WP_345046489.1">
    <property type="nucleotide sequence ID" value="NZ_BAAAVM010000001.1"/>
</dbReference>
<evidence type="ECO:0000313" key="2">
    <source>
        <dbReference type="EMBL" id="GAA3118316.1"/>
    </source>
</evidence>
<reference evidence="3" key="1">
    <citation type="journal article" date="2019" name="Int. J. Syst. Evol. Microbiol.">
        <title>The Global Catalogue of Microorganisms (GCM) 10K type strain sequencing project: providing services to taxonomists for standard genome sequencing and annotation.</title>
        <authorList>
            <consortium name="The Broad Institute Genomics Platform"/>
            <consortium name="The Broad Institute Genome Sequencing Center for Infectious Disease"/>
            <person name="Wu L."/>
            <person name="Ma J."/>
        </authorList>
    </citation>
    <scope>NUCLEOTIDE SEQUENCE [LARGE SCALE GENOMIC DNA]</scope>
    <source>
        <strain evidence="3">JCM 11574</strain>
    </source>
</reference>
<proteinExistence type="predicted"/>
<dbReference type="EMBL" id="BAAAVM010000001">
    <property type="protein sequence ID" value="GAA3118316.1"/>
    <property type="molecule type" value="Genomic_DNA"/>
</dbReference>
<protein>
    <submittedName>
        <fullName evidence="2">Uncharacterized protein</fullName>
    </submittedName>
</protein>
<organism evidence="2 3">
    <name type="scientific">Streptomyces rameus</name>
    <dbReference type="NCBI Taxonomy" id="68261"/>
    <lineage>
        <taxon>Bacteria</taxon>
        <taxon>Bacillati</taxon>
        <taxon>Actinomycetota</taxon>
        <taxon>Actinomycetes</taxon>
        <taxon>Kitasatosporales</taxon>
        <taxon>Streptomycetaceae</taxon>
        <taxon>Streptomyces</taxon>
    </lineage>
</organism>
<sequence length="58" mass="6567">MAFGMGPYAQDVGQEPRAEDHLHDRARRHHGSLVRDDQVVAEAGGHAEFRRRLMTWAA</sequence>
<keyword evidence="3" id="KW-1185">Reference proteome</keyword>
<dbReference type="Proteomes" id="UP001500893">
    <property type="component" value="Unassembled WGS sequence"/>
</dbReference>
<comment type="caution">
    <text evidence="2">The sequence shown here is derived from an EMBL/GenBank/DDBJ whole genome shotgun (WGS) entry which is preliminary data.</text>
</comment>
<feature type="region of interest" description="Disordered" evidence="1">
    <location>
        <begin position="1"/>
        <end position="33"/>
    </location>
</feature>